<dbReference type="Proteomes" id="UP000436088">
    <property type="component" value="Unassembled WGS sequence"/>
</dbReference>
<evidence type="ECO:0000313" key="2">
    <source>
        <dbReference type="EMBL" id="KAE8732212.1"/>
    </source>
</evidence>
<name>A0A6A3CY62_HIBSY</name>
<accession>A0A6A3CY62</accession>
<dbReference type="GO" id="GO:0016787">
    <property type="term" value="F:hydrolase activity"/>
    <property type="evidence" value="ECO:0007669"/>
    <property type="project" value="UniProtKB-KW"/>
</dbReference>
<keyword evidence="1" id="KW-0378">Hydrolase</keyword>
<comment type="caution">
    <text evidence="2">The sequence shown here is derived from an EMBL/GenBank/DDBJ whole genome shotgun (WGS) entry which is preliminary data.</text>
</comment>
<dbReference type="GO" id="GO:0006281">
    <property type="term" value="P:DNA repair"/>
    <property type="evidence" value="ECO:0007669"/>
    <property type="project" value="TreeGrafter"/>
</dbReference>
<protein>
    <submittedName>
        <fullName evidence="2">Uncharacterized protein</fullName>
    </submittedName>
</protein>
<organism evidence="2 3">
    <name type="scientific">Hibiscus syriacus</name>
    <name type="common">Rose of Sharon</name>
    <dbReference type="NCBI Taxonomy" id="106335"/>
    <lineage>
        <taxon>Eukaryota</taxon>
        <taxon>Viridiplantae</taxon>
        <taxon>Streptophyta</taxon>
        <taxon>Embryophyta</taxon>
        <taxon>Tracheophyta</taxon>
        <taxon>Spermatophyta</taxon>
        <taxon>Magnoliopsida</taxon>
        <taxon>eudicotyledons</taxon>
        <taxon>Gunneridae</taxon>
        <taxon>Pentapetalae</taxon>
        <taxon>rosids</taxon>
        <taxon>malvids</taxon>
        <taxon>Malvales</taxon>
        <taxon>Malvaceae</taxon>
        <taxon>Malvoideae</taxon>
        <taxon>Hibiscus</taxon>
    </lineage>
</organism>
<keyword evidence="3" id="KW-1185">Reference proteome</keyword>
<dbReference type="GO" id="GO:0043596">
    <property type="term" value="C:nuclear replication fork"/>
    <property type="evidence" value="ECO:0007669"/>
    <property type="project" value="TreeGrafter"/>
</dbReference>
<dbReference type="GO" id="GO:0031297">
    <property type="term" value="P:replication fork processing"/>
    <property type="evidence" value="ECO:0007669"/>
    <property type="project" value="TreeGrafter"/>
</dbReference>
<dbReference type="PANTHER" id="PTHR45766">
    <property type="entry name" value="DNA ANNEALING HELICASE AND ENDONUCLEASE ZRANB3 FAMILY MEMBER"/>
    <property type="match status" value="1"/>
</dbReference>
<dbReference type="AlphaFoldDB" id="A0A6A3CY62"/>
<gene>
    <name evidence="2" type="ORF">F3Y22_tig00002237pilonHSYRG00833</name>
</gene>
<dbReference type="GO" id="GO:0004520">
    <property type="term" value="F:DNA endonuclease activity"/>
    <property type="evidence" value="ECO:0007669"/>
    <property type="project" value="TreeGrafter"/>
</dbReference>
<proteinExistence type="predicted"/>
<reference evidence="2" key="1">
    <citation type="submission" date="2019-09" db="EMBL/GenBank/DDBJ databases">
        <title>Draft genome information of white flower Hibiscus syriacus.</title>
        <authorList>
            <person name="Kim Y.-M."/>
        </authorList>
    </citation>
    <scope>NUCLEOTIDE SEQUENCE [LARGE SCALE GENOMIC DNA]</scope>
    <source>
        <strain evidence="2">YM2019G1</strain>
    </source>
</reference>
<dbReference type="PANTHER" id="PTHR45766:SF5">
    <property type="entry name" value="SNF2 DOMAIN-CONTAINING PROTEIN _ HELICASE DOMAIN-CONTAINING PROTEIN _ HNH ENDONUCLEASE DOMAIN-CONTAINING PROTEIN"/>
    <property type="match status" value="1"/>
</dbReference>
<dbReference type="EMBL" id="VEPZ02000167">
    <property type="protein sequence ID" value="KAE8732212.1"/>
    <property type="molecule type" value="Genomic_DNA"/>
</dbReference>
<evidence type="ECO:0000313" key="3">
    <source>
        <dbReference type="Proteomes" id="UP000436088"/>
    </source>
</evidence>
<evidence type="ECO:0000256" key="1">
    <source>
        <dbReference type="ARBA" id="ARBA00022801"/>
    </source>
</evidence>
<sequence>MPRFLNILRIFFCNIGCYEEYRLRTSNRFLREELFQLEQGICTNCQLDCHKLVKNLKPLSLERGRQYINKVAPKIASRKSFDSSSFNVKKSRRHIKVDKLVSDPSEGNAGRADHIVPVYKGGERRSIRTKAKKKLKAIMADLKKAPNKENGASCGKDNGSLEIIEEIPDDELLVNVPGSAYSAGINSCLQT</sequence>